<keyword evidence="1" id="KW-0521">NADP</keyword>
<dbReference type="RefSeq" id="WP_244630420.1">
    <property type="nucleotide sequence ID" value="NZ_BMIF01000012.1"/>
</dbReference>
<dbReference type="InterPro" id="IPR036291">
    <property type="entry name" value="NAD(P)-bd_dom_sf"/>
</dbReference>
<dbReference type="Proteomes" id="UP000636264">
    <property type="component" value="Unassembled WGS sequence"/>
</dbReference>
<protein>
    <submittedName>
        <fullName evidence="4">NAD(P)H quinone oxidoreductase</fullName>
    </submittedName>
</protein>
<dbReference type="PANTHER" id="PTHR48106:SF8">
    <property type="entry name" value="OS02G0805600 PROTEIN"/>
    <property type="match status" value="1"/>
</dbReference>
<dbReference type="InterPro" id="IPR020843">
    <property type="entry name" value="ER"/>
</dbReference>
<dbReference type="GO" id="GO:0070402">
    <property type="term" value="F:NADPH binding"/>
    <property type="evidence" value="ECO:0007669"/>
    <property type="project" value="TreeGrafter"/>
</dbReference>
<proteinExistence type="predicted"/>
<dbReference type="Gene3D" id="3.90.180.10">
    <property type="entry name" value="Medium-chain alcohol dehydrogenases, catalytic domain"/>
    <property type="match status" value="1"/>
</dbReference>
<dbReference type="InterPro" id="IPR013154">
    <property type="entry name" value="ADH-like_N"/>
</dbReference>
<dbReference type="InterPro" id="IPR011032">
    <property type="entry name" value="GroES-like_sf"/>
</dbReference>
<dbReference type="Pfam" id="PF00107">
    <property type="entry name" value="ADH_zinc_N"/>
    <property type="match status" value="1"/>
</dbReference>
<evidence type="ECO:0000313" key="4">
    <source>
        <dbReference type="EMBL" id="GGA76991.1"/>
    </source>
</evidence>
<comment type="caution">
    <text evidence="4">The sequence shown here is derived from an EMBL/GenBank/DDBJ whole genome shotgun (WGS) entry which is preliminary data.</text>
</comment>
<reference evidence="4" key="1">
    <citation type="journal article" date="2014" name="Int. J. Syst. Evol. Microbiol.">
        <title>Complete genome sequence of Corynebacterium casei LMG S-19264T (=DSM 44701T), isolated from a smear-ripened cheese.</title>
        <authorList>
            <consortium name="US DOE Joint Genome Institute (JGI-PGF)"/>
            <person name="Walter F."/>
            <person name="Albersmeier A."/>
            <person name="Kalinowski J."/>
            <person name="Ruckert C."/>
        </authorList>
    </citation>
    <scope>NUCLEOTIDE SEQUENCE</scope>
    <source>
        <strain evidence="4">CGMCC 1.15320</strain>
    </source>
</reference>
<evidence type="ECO:0000256" key="2">
    <source>
        <dbReference type="ARBA" id="ARBA00023002"/>
    </source>
</evidence>
<dbReference type="CDD" id="cd05276">
    <property type="entry name" value="p53_inducible_oxidoreductase"/>
    <property type="match status" value="1"/>
</dbReference>
<organism evidence="4 5">
    <name type="scientific">Nitratireductor aestuarii</name>
    <dbReference type="NCBI Taxonomy" id="1735103"/>
    <lineage>
        <taxon>Bacteria</taxon>
        <taxon>Pseudomonadati</taxon>
        <taxon>Pseudomonadota</taxon>
        <taxon>Alphaproteobacteria</taxon>
        <taxon>Hyphomicrobiales</taxon>
        <taxon>Phyllobacteriaceae</taxon>
        <taxon>Nitratireductor</taxon>
    </lineage>
</organism>
<feature type="domain" description="Enoyl reductase (ER)" evidence="3">
    <location>
        <begin position="13"/>
        <end position="324"/>
    </location>
</feature>
<dbReference type="SUPFAM" id="SSF50129">
    <property type="entry name" value="GroES-like"/>
    <property type="match status" value="1"/>
</dbReference>
<evidence type="ECO:0000256" key="1">
    <source>
        <dbReference type="ARBA" id="ARBA00022857"/>
    </source>
</evidence>
<dbReference type="InterPro" id="IPR014189">
    <property type="entry name" value="Quinone_OxRdtase_PIG3"/>
</dbReference>
<keyword evidence="5" id="KW-1185">Reference proteome</keyword>
<sequence length="330" mass="35055">MSLMRVIEISEPGGPEVLRLAERPIPQPEAGEVLIRVVAAGLNGADLAQRRGVYPPPKGASDLPGLEVSGTIAALGDGVTGLTVGDRVCALLAGGGYAEYCTVAASQVLPLPEDISFEDGAGLMETIVTVWANIFDLAGLQAGETVLVHGGTSGIGTTAIQLAKAFGAKVVTTCGSDEKAAFCLDLGADTAINYRTDDFAAVIKEKHRNVNVILDIIGGPYLEQNIRSMAPRGRLVFIAFNQGRHGQLDIARVMMNGLTVTGSTLRSRPVEEKARLVAEVWEKVWPLLQEGKFKPVTDRIFPLEDAIEAHKRMEASAHIGKIILSMPPLD</sequence>
<dbReference type="GO" id="GO:0016651">
    <property type="term" value="F:oxidoreductase activity, acting on NAD(P)H"/>
    <property type="evidence" value="ECO:0007669"/>
    <property type="project" value="TreeGrafter"/>
</dbReference>
<accession>A0A916RYN0</accession>
<dbReference type="InterPro" id="IPR013149">
    <property type="entry name" value="ADH-like_C"/>
</dbReference>
<dbReference type="Gene3D" id="3.40.50.720">
    <property type="entry name" value="NAD(P)-binding Rossmann-like Domain"/>
    <property type="match status" value="1"/>
</dbReference>
<dbReference type="SMART" id="SM00829">
    <property type="entry name" value="PKS_ER"/>
    <property type="match status" value="1"/>
</dbReference>
<dbReference type="NCBIfam" id="TIGR02824">
    <property type="entry name" value="quinone_pig3"/>
    <property type="match status" value="1"/>
</dbReference>
<keyword evidence="2" id="KW-0560">Oxidoreductase</keyword>
<dbReference type="Pfam" id="PF08240">
    <property type="entry name" value="ADH_N"/>
    <property type="match status" value="1"/>
</dbReference>
<name>A0A916RYN0_9HYPH</name>
<dbReference type="SUPFAM" id="SSF51735">
    <property type="entry name" value="NAD(P)-binding Rossmann-fold domains"/>
    <property type="match status" value="1"/>
</dbReference>
<dbReference type="EMBL" id="BMIF01000012">
    <property type="protein sequence ID" value="GGA76991.1"/>
    <property type="molecule type" value="Genomic_DNA"/>
</dbReference>
<dbReference type="PANTHER" id="PTHR48106">
    <property type="entry name" value="QUINONE OXIDOREDUCTASE PIG3-RELATED"/>
    <property type="match status" value="1"/>
</dbReference>
<evidence type="ECO:0000259" key="3">
    <source>
        <dbReference type="SMART" id="SM00829"/>
    </source>
</evidence>
<dbReference type="AlphaFoldDB" id="A0A916RYN0"/>
<reference evidence="4" key="2">
    <citation type="submission" date="2020-09" db="EMBL/GenBank/DDBJ databases">
        <authorList>
            <person name="Sun Q."/>
            <person name="Zhou Y."/>
        </authorList>
    </citation>
    <scope>NUCLEOTIDE SEQUENCE</scope>
    <source>
        <strain evidence="4">CGMCC 1.15320</strain>
    </source>
</reference>
<gene>
    <name evidence="4" type="ORF">GCM10011385_33890</name>
</gene>
<evidence type="ECO:0000313" key="5">
    <source>
        <dbReference type="Proteomes" id="UP000636264"/>
    </source>
</evidence>